<proteinExistence type="inferred from homology"/>
<gene>
    <name evidence="3" type="ORF">ABOD76_04345</name>
</gene>
<dbReference type="GO" id="GO:0047661">
    <property type="term" value="F:amino-acid racemase activity"/>
    <property type="evidence" value="ECO:0007669"/>
    <property type="project" value="InterPro"/>
</dbReference>
<dbReference type="InterPro" id="IPR015942">
    <property type="entry name" value="Asp/Glu/hydantoin_racemase"/>
</dbReference>
<evidence type="ECO:0000313" key="3">
    <source>
        <dbReference type="EMBL" id="XBV83925.1"/>
    </source>
</evidence>
<geneLocation type="plasmid" evidence="3">
    <name>pDson03</name>
</geneLocation>
<dbReference type="AlphaFoldDB" id="A0AAU7U6C7"/>
<comment type="similarity">
    <text evidence="1">Belongs to the aspartate/glutamate racemases family.</text>
</comment>
<dbReference type="InterPro" id="IPR004380">
    <property type="entry name" value="Asp_race"/>
</dbReference>
<sequence length="239" mass="26489">MKTIGLIGGLSWESSLVYYRIVNETVRDRLGGTHSARSVMYTVDFEQIERHQHAGEWPQAAAILQDAARRLERAGADCLIICSNTMHRVADDIQASVRIPLLHIADPTAERIRAAGMTRVGLLGTAFTMQQAFYTRRLQDRHGLDVLVPDAEDQQTVHRVIYEELIQGRVEPTSKVQYVRIMQALAERGAEGIILGCTEIMLLVGADDSPVPVFDTTTLHARAAVDWALGDARTTHHPG</sequence>
<dbReference type="RefSeq" id="WP_350241794.1">
    <property type="nucleotide sequence ID" value="NZ_CP158298.1"/>
</dbReference>
<dbReference type="SUPFAM" id="SSF53681">
    <property type="entry name" value="Aspartate/glutamate racemase"/>
    <property type="match status" value="2"/>
</dbReference>
<name>A0AAU7U6C7_9DEIO</name>
<dbReference type="PANTHER" id="PTHR21198:SF7">
    <property type="entry name" value="ASPARTATE-GLUTAMATE RACEMASE FAMILY"/>
    <property type="match status" value="1"/>
</dbReference>
<accession>A0AAU7U6C7</accession>
<evidence type="ECO:0000256" key="1">
    <source>
        <dbReference type="ARBA" id="ARBA00007847"/>
    </source>
</evidence>
<evidence type="ECO:0000256" key="2">
    <source>
        <dbReference type="ARBA" id="ARBA00023235"/>
    </source>
</evidence>
<dbReference type="KEGG" id="dsc:ABOD76_04345"/>
<reference evidence="3" key="1">
    <citation type="submission" date="2024-06" db="EMBL/GenBank/DDBJ databases">
        <title>Draft Genome Sequence of Deinococcus sonorensis Type Strain KR-87, a Biofilm Producing Representative of the Genus Deinococcus.</title>
        <authorList>
            <person name="Boren L.S."/>
            <person name="Grosso R.A."/>
            <person name="Hugenberg-Cox A.N."/>
            <person name="Hill J.T.E."/>
            <person name="Albert C.M."/>
            <person name="Tuohy J.M."/>
        </authorList>
    </citation>
    <scope>NUCLEOTIDE SEQUENCE</scope>
    <source>
        <strain evidence="3">KR-87</strain>
        <plasmid evidence="3">pDson03</plasmid>
    </source>
</reference>
<keyword evidence="2" id="KW-0413">Isomerase</keyword>
<dbReference type="EMBL" id="CP158298">
    <property type="protein sequence ID" value="XBV83925.1"/>
    <property type="molecule type" value="Genomic_DNA"/>
</dbReference>
<dbReference type="PANTHER" id="PTHR21198">
    <property type="entry name" value="GLUTAMATE RACEMASE"/>
    <property type="match status" value="1"/>
</dbReference>
<dbReference type="Gene3D" id="3.40.50.1860">
    <property type="match status" value="2"/>
</dbReference>
<dbReference type="NCBIfam" id="TIGR00035">
    <property type="entry name" value="asp_race"/>
    <property type="match status" value="1"/>
</dbReference>
<organism evidence="3">
    <name type="scientific">Deinococcus sonorensis KR-87</name>
    <dbReference type="NCBI Taxonomy" id="694439"/>
    <lineage>
        <taxon>Bacteria</taxon>
        <taxon>Thermotogati</taxon>
        <taxon>Deinococcota</taxon>
        <taxon>Deinococci</taxon>
        <taxon>Deinococcales</taxon>
        <taxon>Deinococcaceae</taxon>
        <taxon>Deinococcus</taxon>
    </lineage>
</organism>
<keyword evidence="3" id="KW-0614">Plasmid</keyword>
<protein>
    <submittedName>
        <fullName evidence="3">Aspartate/glutamate racemase family protein</fullName>
    </submittedName>
</protein>
<dbReference type="Pfam" id="PF01177">
    <property type="entry name" value="Asp_Glu_race"/>
    <property type="match status" value="1"/>
</dbReference>
<dbReference type="InterPro" id="IPR001920">
    <property type="entry name" value="Asp/Glu_race"/>
</dbReference>